<evidence type="ECO:0000256" key="9">
    <source>
        <dbReference type="ARBA" id="ARBA00023306"/>
    </source>
</evidence>
<evidence type="ECO:0000256" key="4">
    <source>
        <dbReference type="ARBA" id="ARBA00016902"/>
    </source>
</evidence>
<accession>A0A9E8LZ11</accession>
<dbReference type="FunFam" id="3.10.50.40:FF:000001">
    <property type="entry name" value="Trigger factor"/>
    <property type="match status" value="1"/>
</dbReference>
<dbReference type="SUPFAM" id="SSF109998">
    <property type="entry name" value="Triger factor/SurA peptide-binding domain-like"/>
    <property type="match status" value="1"/>
</dbReference>
<dbReference type="GO" id="GO:0003755">
    <property type="term" value="F:peptidyl-prolyl cis-trans isomerase activity"/>
    <property type="evidence" value="ECO:0007669"/>
    <property type="project" value="UniProtKB-UniRule"/>
</dbReference>
<proteinExistence type="inferred from homology"/>
<keyword evidence="8 12" id="KW-0413">Isomerase</keyword>
<dbReference type="InterPro" id="IPR046357">
    <property type="entry name" value="PPIase_dom_sf"/>
</dbReference>
<dbReference type="NCBIfam" id="TIGR00115">
    <property type="entry name" value="tig"/>
    <property type="match status" value="1"/>
</dbReference>
<dbReference type="GO" id="GO:0015031">
    <property type="term" value="P:protein transport"/>
    <property type="evidence" value="ECO:0007669"/>
    <property type="project" value="UniProtKB-UniRule"/>
</dbReference>
<gene>
    <name evidence="12 16" type="primary">tig</name>
    <name evidence="16" type="ORF">OE105_08195</name>
</gene>
<dbReference type="EMBL" id="CP106877">
    <property type="protein sequence ID" value="WAA11606.1"/>
    <property type="molecule type" value="Genomic_DNA"/>
</dbReference>
<evidence type="ECO:0000256" key="6">
    <source>
        <dbReference type="ARBA" id="ARBA00023110"/>
    </source>
</evidence>
<name>A0A9E8LZ11_9BACI</name>
<dbReference type="Gene3D" id="1.10.3120.10">
    <property type="entry name" value="Trigger factor, C-terminal domain"/>
    <property type="match status" value="1"/>
</dbReference>
<comment type="catalytic activity">
    <reaction evidence="1 12 13">
        <text>[protein]-peptidylproline (omega=180) = [protein]-peptidylproline (omega=0)</text>
        <dbReference type="Rhea" id="RHEA:16237"/>
        <dbReference type="Rhea" id="RHEA-COMP:10747"/>
        <dbReference type="Rhea" id="RHEA-COMP:10748"/>
        <dbReference type="ChEBI" id="CHEBI:83833"/>
        <dbReference type="ChEBI" id="CHEBI:83834"/>
        <dbReference type="EC" id="5.2.1.8"/>
    </reaction>
</comment>
<evidence type="ECO:0000256" key="13">
    <source>
        <dbReference type="PROSITE-ProRule" id="PRU00277"/>
    </source>
</evidence>
<dbReference type="InterPro" id="IPR001179">
    <property type="entry name" value="PPIase_FKBP_dom"/>
</dbReference>
<comment type="similarity">
    <text evidence="2 12 14">Belongs to the FKBP-type PPIase family. Tig subfamily.</text>
</comment>
<evidence type="ECO:0000256" key="5">
    <source>
        <dbReference type="ARBA" id="ARBA00022618"/>
    </source>
</evidence>
<dbReference type="RefSeq" id="WP_275419716.1">
    <property type="nucleotide sequence ID" value="NZ_CP106877.1"/>
</dbReference>
<comment type="function">
    <text evidence="10 12">Involved in protein export. Acts as a chaperone by maintaining the newly synthesized protein in an open conformation. Functions as a peptidyl-prolyl cis-trans isomerase.</text>
</comment>
<dbReference type="Gene3D" id="3.10.50.40">
    <property type="match status" value="1"/>
</dbReference>
<feature type="domain" description="PPIase FKBP-type" evidence="15">
    <location>
        <begin position="163"/>
        <end position="245"/>
    </location>
</feature>
<dbReference type="SUPFAM" id="SSF102735">
    <property type="entry name" value="Trigger factor ribosome-binding domain"/>
    <property type="match status" value="1"/>
</dbReference>
<dbReference type="Gene3D" id="3.30.70.1050">
    <property type="entry name" value="Trigger factor ribosome-binding domain"/>
    <property type="match status" value="1"/>
</dbReference>
<dbReference type="EC" id="5.2.1.8" evidence="3 12"/>
<comment type="subcellular location">
    <subcellularLocation>
        <location evidence="12">Cytoplasm</location>
    </subcellularLocation>
    <text evidence="12">About half TF is bound to the ribosome near the polypeptide exit tunnel while the other half is free in the cytoplasm.</text>
</comment>
<dbReference type="SUPFAM" id="SSF54534">
    <property type="entry name" value="FKBP-like"/>
    <property type="match status" value="1"/>
</dbReference>
<sequence length="428" mass="48676">MSAKWEKLEDNRVKLTVEVDAETFNKALDQAFKKVVKKVSVPGFRKGRVPRPIFEQRFGVESLYQDALDIILPDAYEKAVEETKIEPVSQPEVDIDQIEKGKDLIFTAVVTVKPEVKLGEYKGIEVEKFDTEVTDEEVEEEIRSLQKKHAELVVKEDEAAENGDTVVIDFEGFVDGEPFEGGKAENHSLELGSGSFIPGFEEQLVGVKAGDEKDVKVTFPEEYHAEELAGKDALFKVKVHEVKTMQLPELDDDFAVDVDDEVETLDALKEKIKKRLIDQKEHDAKHKRENAVLEKASENAEIDIPEVMIDNEVDRMVREYEQQLQQQGLNLELYTQLTGQSVDDLKENMRKDAEKRVRVTLTLEAIVKAENIEVTDEEVEEELQKMSEMYKLPVDQLKQILGSLDQLKDEIKMNKAVQLLVDTSKTVA</sequence>
<dbReference type="GO" id="GO:0043335">
    <property type="term" value="P:protein unfolding"/>
    <property type="evidence" value="ECO:0007669"/>
    <property type="project" value="TreeGrafter"/>
</dbReference>
<keyword evidence="6 12" id="KW-0697">Rotamase</keyword>
<evidence type="ECO:0000256" key="2">
    <source>
        <dbReference type="ARBA" id="ARBA00005464"/>
    </source>
</evidence>
<evidence type="ECO:0000256" key="11">
    <source>
        <dbReference type="ARBA" id="ARBA00029986"/>
    </source>
</evidence>
<dbReference type="InterPro" id="IPR037041">
    <property type="entry name" value="Trigger_fac_C_sf"/>
</dbReference>
<dbReference type="InterPro" id="IPR027304">
    <property type="entry name" value="Trigger_fact/SurA_dom_sf"/>
</dbReference>
<dbReference type="Pfam" id="PF05698">
    <property type="entry name" value="Trigger_C"/>
    <property type="match status" value="1"/>
</dbReference>
<protein>
    <recommendedName>
        <fullName evidence="4 12">Trigger factor</fullName>
        <shortName evidence="12">TF</shortName>
        <ecNumber evidence="3 12">5.2.1.8</ecNumber>
    </recommendedName>
    <alternativeName>
        <fullName evidence="11 12">PPIase</fullName>
    </alternativeName>
</protein>
<dbReference type="InterPro" id="IPR005215">
    <property type="entry name" value="Trig_fac"/>
</dbReference>
<organism evidence="16 17">
    <name type="scientific">Fervidibacillus halotolerans</name>
    <dbReference type="NCBI Taxonomy" id="2980027"/>
    <lineage>
        <taxon>Bacteria</taxon>
        <taxon>Bacillati</taxon>
        <taxon>Bacillota</taxon>
        <taxon>Bacilli</taxon>
        <taxon>Bacillales</taxon>
        <taxon>Bacillaceae</taxon>
        <taxon>Fervidibacillus</taxon>
    </lineage>
</organism>
<evidence type="ECO:0000313" key="16">
    <source>
        <dbReference type="EMBL" id="WAA11606.1"/>
    </source>
</evidence>
<evidence type="ECO:0000256" key="14">
    <source>
        <dbReference type="RuleBase" id="RU003914"/>
    </source>
</evidence>
<dbReference type="PANTHER" id="PTHR30560:SF3">
    <property type="entry name" value="TRIGGER FACTOR-LIKE PROTEIN TIG, CHLOROPLASTIC"/>
    <property type="match status" value="1"/>
</dbReference>
<evidence type="ECO:0000256" key="3">
    <source>
        <dbReference type="ARBA" id="ARBA00013194"/>
    </source>
</evidence>
<dbReference type="GO" id="GO:0051083">
    <property type="term" value="P:'de novo' cotranslational protein folding"/>
    <property type="evidence" value="ECO:0007669"/>
    <property type="project" value="TreeGrafter"/>
</dbReference>
<dbReference type="PROSITE" id="PS50059">
    <property type="entry name" value="FKBP_PPIASE"/>
    <property type="match status" value="1"/>
</dbReference>
<keyword evidence="5 12" id="KW-0132">Cell division</keyword>
<keyword evidence="9 12" id="KW-0131">Cell cycle</keyword>
<evidence type="ECO:0000256" key="10">
    <source>
        <dbReference type="ARBA" id="ARBA00024849"/>
    </source>
</evidence>
<evidence type="ECO:0000256" key="7">
    <source>
        <dbReference type="ARBA" id="ARBA00023186"/>
    </source>
</evidence>
<evidence type="ECO:0000313" key="17">
    <source>
        <dbReference type="Proteomes" id="UP001164726"/>
    </source>
</evidence>
<evidence type="ECO:0000256" key="8">
    <source>
        <dbReference type="ARBA" id="ARBA00023235"/>
    </source>
</evidence>
<dbReference type="Proteomes" id="UP001164726">
    <property type="component" value="Chromosome"/>
</dbReference>
<comment type="domain">
    <text evidence="12">Consists of 3 domains; the N-terminus binds the ribosome, the middle domain has PPIase activity, while the C-terminus has intrinsic chaperone activity on its own.</text>
</comment>
<dbReference type="InterPro" id="IPR008881">
    <property type="entry name" value="Trigger_fac_ribosome-bd_bac"/>
</dbReference>
<dbReference type="GO" id="GO:0005737">
    <property type="term" value="C:cytoplasm"/>
    <property type="evidence" value="ECO:0007669"/>
    <property type="project" value="UniProtKB-SubCell"/>
</dbReference>
<keyword evidence="17" id="KW-1185">Reference proteome</keyword>
<dbReference type="PANTHER" id="PTHR30560">
    <property type="entry name" value="TRIGGER FACTOR CHAPERONE AND PEPTIDYL-PROLYL CIS/TRANS ISOMERASE"/>
    <property type="match status" value="1"/>
</dbReference>
<dbReference type="Pfam" id="PF00254">
    <property type="entry name" value="FKBP_C"/>
    <property type="match status" value="1"/>
</dbReference>
<dbReference type="GO" id="GO:0043022">
    <property type="term" value="F:ribosome binding"/>
    <property type="evidence" value="ECO:0007669"/>
    <property type="project" value="TreeGrafter"/>
</dbReference>
<evidence type="ECO:0000256" key="12">
    <source>
        <dbReference type="HAMAP-Rule" id="MF_00303"/>
    </source>
</evidence>
<dbReference type="InterPro" id="IPR036611">
    <property type="entry name" value="Trigger_fac_ribosome-bd_sf"/>
</dbReference>
<dbReference type="InterPro" id="IPR008880">
    <property type="entry name" value="Trigger_fac_C"/>
</dbReference>
<keyword evidence="12" id="KW-0963">Cytoplasm</keyword>
<reference evidence="16" key="1">
    <citation type="submission" date="2022-09" db="EMBL/GenBank/DDBJ databases">
        <title>Complete Genomes of Fervidibacillus albus and Fervidibacillus halotolerans isolated from tidal flat sediments.</title>
        <authorList>
            <person name="Kwon K.K."/>
            <person name="Yang S.-H."/>
            <person name="Park M.J."/>
            <person name="Oh H.-M."/>
        </authorList>
    </citation>
    <scope>NUCLEOTIDE SEQUENCE</scope>
    <source>
        <strain evidence="16">MEBiC13594</strain>
    </source>
</reference>
<dbReference type="GO" id="GO:0044183">
    <property type="term" value="F:protein folding chaperone"/>
    <property type="evidence" value="ECO:0007669"/>
    <property type="project" value="TreeGrafter"/>
</dbReference>
<dbReference type="AlphaFoldDB" id="A0A9E8LZ11"/>
<keyword evidence="7 12" id="KW-0143">Chaperone</keyword>
<dbReference type="HAMAP" id="MF_00303">
    <property type="entry name" value="Trigger_factor_Tig"/>
    <property type="match status" value="1"/>
</dbReference>
<dbReference type="Pfam" id="PF05697">
    <property type="entry name" value="Trigger_N"/>
    <property type="match status" value="1"/>
</dbReference>
<dbReference type="KEGG" id="fhl:OE105_08195"/>
<dbReference type="GO" id="GO:0051301">
    <property type="term" value="P:cell division"/>
    <property type="evidence" value="ECO:0007669"/>
    <property type="project" value="UniProtKB-KW"/>
</dbReference>
<dbReference type="PIRSF" id="PIRSF003095">
    <property type="entry name" value="Trigger_factor"/>
    <property type="match status" value="1"/>
</dbReference>
<evidence type="ECO:0000259" key="15">
    <source>
        <dbReference type="PROSITE" id="PS50059"/>
    </source>
</evidence>
<evidence type="ECO:0000256" key="1">
    <source>
        <dbReference type="ARBA" id="ARBA00000971"/>
    </source>
</evidence>